<evidence type="ECO:0000313" key="6">
    <source>
        <dbReference type="EMBL" id="PKK88759.1"/>
    </source>
</evidence>
<accession>A0A2N1PKB6</accession>
<dbReference type="AlphaFoldDB" id="A0A2N1PKB6"/>
<dbReference type="PROSITE" id="PS00198">
    <property type="entry name" value="4FE4S_FER_1"/>
    <property type="match status" value="2"/>
</dbReference>
<organism evidence="6 7">
    <name type="scientific">Candidatus Wallbacteria bacterium HGW-Wallbacteria-1</name>
    <dbReference type="NCBI Taxonomy" id="2013854"/>
    <lineage>
        <taxon>Bacteria</taxon>
        <taxon>Candidatus Walliibacteriota</taxon>
    </lineage>
</organism>
<dbReference type="Proteomes" id="UP000233256">
    <property type="component" value="Unassembled WGS sequence"/>
</dbReference>
<dbReference type="SUPFAM" id="SSF54862">
    <property type="entry name" value="4Fe-4S ferredoxins"/>
    <property type="match status" value="1"/>
</dbReference>
<evidence type="ECO:0000256" key="1">
    <source>
        <dbReference type="ARBA" id="ARBA00022485"/>
    </source>
</evidence>
<dbReference type="InterPro" id="IPR017896">
    <property type="entry name" value="4Fe4S_Fe-S-bd"/>
</dbReference>
<evidence type="ECO:0000256" key="3">
    <source>
        <dbReference type="ARBA" id="ARBA00023004"/>
    </source>
</evidence>
<dbReference type="GO" id="GO:0046872">
    <property type="term" value="F:metal ion binding"/>
    <property type="evidence" value="ECO:0007669"/>
    <property type="project" value="UniProtKB-KW"/>
</dbReference>
<dbReference type="PROSITE" id="PS51379">
    <property type="entry name" value="4FE4S_FER_2"/>
    <property type="match status" value="2"/>
</dbReference>
<dbReference type="EMBL" id="PGXC01000035">
    <property type="protein sequence ID" value="PKK88759.1"/>
    <property type="molecule type" value="Genomic_DNA"/>
</dbReference>
<dbReference type="Gene3D" id="3.30.70.20">
    <property type="match status" value="1"/>
</dbReference>
<feature type="domain" description="4Fe-4S ferredoxin-type" evidence="5">
    <location>
        <begin position="195"/>
        <end position="224"/>
    </location>
</feature>
<keyword evidence="4" id="KW-0411">Iron-sulfur</keyword>
<gene>
    <name evidence="6" type="ORF">CVV64_17310</name>
</gene>
<evidence type="ECO:0000259" key="5">
    <source>
        <dbReference type="PROSITE" id="PS51379"/>
    </source>
</evidence>
<protein>
    <submittedName>
        <fullName evidence="6">4Fe-4S ferredoxin</fullName>
    </submittedName>
</protein>
<dbReference type="PANTHER" id="PTHR24960:SF83">
    <property type="entry name" value="4FE-4S FERREDOXIN-TYPE DOMAIN-CONTAINING PROTEIN"/>
    <property type="match status" value="1"/>
</dbReference>
<dbReference type="Pfam" id="PF12838">
    <property type="entry name" value="Fer4_7"/>
    <property type="match status" value="1"/>
</dbReference>
<dbReference type="Gene3D" id="3.40.50.11440">
    <property type="match status" value="1"/>
</dbReference>
<dbReference type="Pfam" id="PF04015">
    <property type="entry name" value="DUF362"/>
    <property type="match status" value="1"/>
</dbReference>
<proteinExistence type="predicted"/>
<keyword evidence="3" id="KW-0408">Iron</keyword>
<dbReference type="InterPro" id="IPR007160">
    <property type="entry name" value="DUF362"/>
</dbReference>
<sequence>MSKVYFAAIPGNGISNGGQGGPVSGETAESASLAGRRVLEALAGSGEVQLTGKIPLKVHFGETGNKTFLGPEIYAGVRDFLAERSIESSYIETNVLYAGHRCNREVHLKTAANHGFTQLPVIIADGDQGEEFIEVPVKGRHFTSCRIGRAFADFDQVLVVSHFKGHRMAGFGGAIKQLAMGFASRAGKMDQHANAVPFVIPIKCSRCGACVKYCPEKAISMGFIRARINAGACVGCAGCIARCPKKAIIPNFLKSFSGNFVERVVEYAAAAHFMNASSCSSGDSSFSDSSCSDSSCSDSSCRGMGNIYVSFAMNITKGCDCEGVAMKPISPDIGVFASLDPVAIDQACLDMVARVNNGRKLLSKGDATLGYAEKMGMGSREYELIQI</sequence>
<feature type="domain" description="4Fe-4S ferredoxin-type" evidence="5">
    <location>
        <begin position="225"/>
        <end position="253"/>
    </location>
</feature>
<reference evidence="6 7" key="1">
    <citation type="journal article" date="2017" name="ISME J.">
        <title>Potential for microbial H2 and metal transformations associated with novel bacteria and archaea in deep terrestrial subsurface sediments.</title>
        <authorList>
            <person name="Hernsdorf A.W."/>
            <person name="Amano Y."/>
            <person name="Miyakawa K."/>
            <person name="Ise K."/>
            <person name="Suzuki Y."/>
            <person name="Anantharaman K."/>
            <person name="Probst A."/>
            <person name="Burstein D."/>
            <person name="Thomas B.C."/>
            <person name="Banfield J.F."/>
        </authorList>
    </citation>
    <scope>NUCLEOTIDE SEQUENCE [LARGE SCALE GENOMIC DNA]</scope>
    <source>
        <strain evidence="6">HGW-Wallbacteria-1</strain>
    </source>
</reference>
<evidence type="ECO:0000256" key="2">
    <source>
        <dbReference type="ARBA" id="ARBA00022723"/>
    </source>
</evidence>
<evidence type="ECO:0000256" key="4">
    <source>
        <dbReference type="ARBA" id="ARBA00023014"/>
    </source>
</evidence>
<keyword evidence="1" id="KW-0004">4Fe-4S</keyword>
<name>A0A2N1PKB6_9BACT</name>
<evidence type="ECO:0000313" key="7">
    <source>
        <dbReference type="Proteomes" id="UP000233256"/>
    </source>
</evidence>
<dbReference type="GO" id="GO:0051539">
    <property type="term" value="F:4 iron, 4 sulfur cluster binding"/>
    <property type="evidence" value="ECO:0007669"/>
    <property type="project" value="UniProtKB-KW"/>
</dbReference>
<keyword evidence="2" id="KW-0479">Metal-binding</keyword>
<dbReference type="InterPro" id="IPR017900">
    <property type="entry name" value="4Fe4S_Fe_S_CS"/>
</dbReference>
<dbReference type="PANTHER" id="PTHR24960">
    <property type="entry name" value="PHOTOSYSTEM I IRON-SULFUR CENTER-RELATED"/>
    <property type="match status" value="1"/>
</dbReference>
<dbReference type="InterPro" id="IPR050157">
    <property type="entry name" value="PSI_iron-sulfur_center"/>
</dbReference>
<comment type="caution">
    <text evidence="6">The sequence shown here is derived from an EMBL/GenBank/DDBJ whole genome shotgun (WGS) entry which is preliminary data.</text>
</comment>